<feature type="domain" description="ATPase BadF/BadG/BcrA/BcrD type" evidence="1">
    <location>
        <begin position="5"/>
        <end position="216"/>
    </location>
</feature>
<sequence>MEWAIGVDGGGTHTRAAIVDATGVVRGVRMGGGSNFQRIGATGLQDLLGQLLPPLVALAEPNAVSLCLALAGVGREAEQRQIAAMVECGGWTGRVRVESDARAALEGAHAGAPGLIVIAGTGSMVLGRNDRDKMVRAGGWGPLLGDEGSGYYMGLQALRAVTRCLDGSGADTALVAALAVELGLEDWDQLVPEVYGGKIDPGCIAALGPAVSNVADCG</sequence>
<dbReference type="Pfam" id="PF01869">
    <property type="entry name" value="BcrAD_BadFG"/>
    <property type="match status" value="1"/>
</dbReference>
<organism evidence="2">
    <name type="scientific">marine metagenome</name>
    <dbReference type="NCBI Taxonomy" id="408172"/>
    <lineage>
        <taxon>unclassified sequences</taxon>
        <taxon>metagenomes</taxon>
        <taxon>ecological metagenomes</taxon>
    </lineage>
</organism>
<evidence type="ECO:0000259" key="1">
    <source>
        <dbReference type="Pfam" id="PF01869"/>
    </source>
</evidence>
<dbReference type="AlphaFoldDB" id="A0A382UC07"/>
<dbReference type="InterPro" id="IPR043129">
    <property type="entry name" value="ATPase_NBD"/>
</dbReference>
<gene>
    <name evidence="2" type="ORF">METZ01_LOCUS384663</name>
</gene>
<evidence type="ECO:0000313" key="2">
    <source>
        <dbReference type="EMBL" id="SVD31809.1"/>
    </source>
</evidence>
<dbReference type="Gene3D" id="3.30.420.40">
    <property type="match status" value="1"/>
</dbReference>
<dbReference type="EMBL" id="UINC01143088">
    <property type="protein sequence ID" value="SVD31809.1"/>
    <property type="molecule type" value="Genomic_DNA"/>
</dbReference>
<reference evidence="2" key="1">
    <citation type="submission" date="2018-05" db="EMBL/GenBank/DDBJ databases">
        <authorList>
            <person name="Lanie J.A."/>
            <person name="Ng W.-L."/>
            <person name="Kazmierczak K.M."/>
            <person name="Andrzejewski T.M."/>
            <person name="Davidsen T.M."/>
            <person name="Wayne K.J."/>
            <person name="Tettelin H."/>
            <person name="Glass J.I."/>
            <person name="Rusch D."/>
            <person name="Podicherti R."/>
            <person name="Tsui H.-C.T."/>
            <person name="Winkler M.E."/>
        </authorList>
    </citation>
    <scope>NUCLEOTIDE SEQUENCE</scope>
</reference>
<proteinExistence type="predicted"/>
<feature type="non-terminal residue" evidence="2">
    <location>
        <position position="218"/>
    </location>
</feature>
<dbReference type="InterPro" id="IPR002731">
    <property type="entry name" value="ATPase_BadF"/>
</dbReference>
<dbReference type="SUPFAM" id="SSF53067">
    <property type="entry name" value="Actin-like ATPase domain"/>
    <property type="match status" value="2"/>
</dbReference>
<dbReference type="PANTHER" id="PTHR43190:SF3">
    <property type="entry name" value="N-ACETYL-D-GLUCOSAMINE KINASE"/>
    <property type="match status" value="1"/>
</dbReference>
<dbReference type="InterPro" id="IPR052519">
    <property type="entry name" value="Euk-type_GlcNAc_Kinase"/>
</dbReference>
<name>A0A382UC07_9ZZZZ</name>
<protein>
    <recommendedName>
        <fullName evidence="1">ATPase BadF/BadG/BcrA/BcrD type domain-containing protein</fullName>
    </recommendedName>
</protein>
<dbReference type="PANTHER" id="PTHR43190">
    <property type="entry name" value="N-ACETYL-D-GLUCOSAMINE KINASE"/>
    <property type="match status" value="1"/>
</dbReference>
<accession>A0A382UC07</accession>
<dbReference type="CDD" id="cd24007">
    <property type="entry name" value="ASKHA_NBD_eukNAGK-like"/>
    <property type="match status" value="1"/>
</dbReference>